<dbReference type="AlphaFoldDB" id="A0A8B8GBE9"/>
<sequence length="225" mass="25214">MKQYNKSKPHKWDIKMFAVASSSGIIQDFEIYMGKGTIKSTSNLGLSGDIVLRLSDIIPKHKNYKLSFDNWFTSYNLMLNLKNLGILSIDTVRSNRIAGCQFENNKDLKKTGRGTFDTRIDTSNSIISLPKTNGTPRLSAGGQVSTTSQRALSSSDNVNRNIIRNYKSPFTPKKNKNNQTTYSDLNNLPSNSHVNRIQSVSNDVFNSSEEINEDGFVTPKSKKHL</sequence>
<feature type="region of interest" description="Disordered" evidence="1">
    <location>
        <begin position="131"/>
        <end position="193"/>
    </location>
</feature>
<protein>
    <submittedName>
        <fullName evidence="4">PiggyBac transposable element-derived protein 1-like</fullName>
    </submittedName>
</protein>
<dbReference type="PANTHER" id="PTHR47272">
    <property type="entry name" value="DDE_TNP_1_7 DOMAIN-CONTAINING PROTEIN"/>
    <property type="match status" value="1"/>
</dbReference>
<dbReference type="PANTHER" id="PTHR47272:SF1">
    <property type="entry name" value="PIGGYBAC TRANSPOSABLE ELEMENT-DERIVED PROTEIN 3-LIKE"/>
    <property type="match status" value="1"/>
</dbReference>
<dbReference type="Pfam" id="PF13843">
    <property type="entry name" value="DDE_Tnp_1_7"/>
    <property type="match status" value="1"/>
</dbReference>
<accession>A0A8B8GBE9</accession>
<evidence type="ECO:0000259" key="2">
    <source>
        <dbReference type="Pfam" id="PF13843"/>
    </source>
</evidence>
<dbReference type="OrthoDB" id="6626429at2759"/>
<gene>
    <name evidence="4" type="primary">LOC112690691</name>
</gene>
<proteinExistence type="predicted"/>
<feature type="domain" description="PiggyBac transposable element-derived protein" evidence="2">
    <location>
        <begin position="2"/>
        <end position="133"/>
    </location>
</feature>
<organism evidence="3 4">
    <name type="scientific">Sipha flava</name>
    <name type="common">yellow sugarcane aphid</name>
    <dbReference type="NCBI Taxonomy" id="143950"/>
    <lineage>
        <taxon>Eukaryota</taxon>
        <taxon>Metazoa</taxon>
        <taxon>Ecdysozoa</taxon>
        <taxon>Arthropoda</taxon>
        <taxon>Hexapoda</taxon>
        <taxon>Insecta</taxon>
        <taxon>Pterygota</taxon>
        <taxon>Neoptera</taxon>
        <taxon>Paraneoptera</taxon>
        <taxon>Hemiptera</taxon>
        <taxon>Sternorrhyncha</taxon>
        <taxon>Aphidomorpha</taxon>
        <taxon>Aphidoidea</taxon>
        <taxon>Aphididae</taxon>
        <taxon>Sipha</taxon>
    </lineage>
</organism>
<feature type="compositionally biased region" description="Polar residues" evidence="1">
    <location>
        <begin position="177"/>
        <end position="193"/>
    </location>
</feature>
<reference evidence="4" key="1">
    <citation type="submission" date="2025-08" db="UniProtKB">
        <authorList>
            <consortium name="RefSeq"/>
        </authorList>
    </citation>
    <scope>IDENTIFICATION</scope>
    <source>
        <tissue evidence="4">Whole body</tissue>
    </source>
</reference>
<dbReference type="RefSeq" id="XP_025420544.1">
    <property type="nucleotide sequence ID" value="XM_025564759.1"/>
</dbReference>
<dbReference type="Proteomes" id="UP000694846">
    <property type="component" value="Unplaced"/>
</dbReference>
<dbReference type="GeneID" id="112690691"/>
<feature type="compositionally biased region" description="Polar residues" evidence="1">
    <location>
        <begin position="131"/>
        <end position="162"/>
    </location>
</feature>
<name>A0A8B8GBE9_9HEMI</name>
<evidence type="ECO:0000313" key="3">
    <source>
        <dbReference type="Proteomes" id="UP000694846"/>
    </source>
</evidence>
<keyword evidence="3" id="KW-1185">Reference proteome</keyword>
<evidence type="ECO:0000313" key="4">
    <source>
        <dbReference type="RefSeq" id="XP_025420544.1"/>
    </source>
</evidence>
<evidence type="ECO:0000256" key="1">
    <source>
        <dbReference type="SAM" id="MobiDB-lite"/>
    </source>
</evidence>
<dbReference type="InterPro" id="IPR029526">
    <property type="entry name" value="PGBD"/>
</dbReference>